<reference evidence="3" key="1">
    <citation type="journal article" date="2014" name="Genome Announc.">
        <title>De novo whole-genome sequence and genome annotation of Lichtheimia ramosa.</title>
        <authorList>
            <person name="Linde J."/>
            <person name="Schwartze V."/>
            <person name="Binder U."/>
            <person name="Lass-Florl C."/>
            <person name="Voigt K."/>
            <person name="Horn F."/>
        </authorList>
    </citation>
    <scope>NUCLEOTIDE SEQUENCE</scope>
    <source>
        <strain evidence="3">JMRC FSU:6197</strain>
    </source>
</reference>
<feature type="domain" description="N-acetyltransferase" evidence="2">
    <location>
        <begin position="148"/>
        <end position="237"/>
    </location>
</feature>
<accession>A0A077WAY2</accession>
<sequence length="264" mass="29528">MMTTRPPPSPSSSTPSEIESGLSSSSTSNARITYHRNSFPFIPRQLSQSFKAVLPFPRLYSGPLFAAPSVSVSHTHIVSNSSSSSVGPLTPPLTIDSFPTPSSDQHISTNPSTLMDPSNKLRMLVISQQKQQQQPWIRKQPFQVGDVVHDMYCCMFRITLDSKGTMAALCYLPTRFQKMIEFYHTEIPVAYRDLGLGDLLVTQGFRWAEAAKLLVIPTCPFVRRFLEHNEHHRDCIVYSENEGLSKLMLPPSKQDASLQQDGVE</sequence>
<dbReference type="PANTHER" id="PTHR31435:SF9">
    <property type="entry name" value="PROTEIN NATD1"/>
    <property type="match status" value="1"/>
</dbReference>
<feature type="region of interest" description="Disordered" evidence="1">
    <location>
        <begin position="1"/>
        <end position="29"/>
    </location>
</feature>
<dbReference type="PANTHER" id="PTHR31435">
    <property type="entry name" value="PROTEIN NATD1"/>
    <property type="match status" value="1"/>
</dbReference>
<dbReference type="InterPro" id="IPR016181">
    <property type="entry name" value="Acyl_CoA_acyltransferase"/>
</dbReference>
<gene>
    <name evidence="3" type="ORF">LRAMOSA01140</name>
</gene>
<feature type="compositionally biased region" description="Low complexity" evidence="1">
    <location>
        <begin position="11"/>
        <end position="28"/>
    </location>
</feature>
<dbReference type="Pfam" id="PF14542">
    <property type="entry name" value="Acetyltransf_CG"/>
    <property type="match status" value="1"/>
</dbReference>
<evidence type="ECO:0000259" key="2">
    <source>
        <dbReference type="PROSITE" id="PS51729"/>
    </source>
</evidence>
<feature type="compositionally biased region" description="Pro residues" evidence="1">
    <location>
        <begin position="1"/>
        <end position="10"/>
    </location>
</feature>
<dbReference type="EMBL" id="LK023313">
    <property type="protein sequence ID" value="CDS03739.1"/>
    <property type="molecule type" value="Genomic_DNA"/>
</dbReference>
<dbReference type="PROSITE" id="PS51729">
    <property type="entry name" value="GNAT_YJDJ"/>
    <property type="match status" value="1"/>
</dbReference>
<name>A0A077WAY2_9FUNG</name>
<dbReference type="InterPro" id="IPR031165">
    <property type="entry name" value="GNAT_YJDJ"/>
</dbReference>
<dbReference type="SUPFAM" id="SSF55729">
    <property type="entry name" value="Acyl-CoA N-acyltransferases (Nat)"/>
    <property type="match status" value="1"/>
</dbReference>
<organism evidence="3">
    <name type="scientific">Lichtheimia ramosa</name>
    <dbReference type="NCBI Taxonomy" id="688394"/>
    <lineage>
        <taxon>Eukaryota</taxon>
        <taxon>Fungi</taxon>
        <taxon>Fungi incertae sedis</taxon>
        <taxon>Mucoromycota</taxon>
        <taxon>Mucoromycotina</taxon>
        <taxon>Mucoromycetes</taxon>
        <taxon>Mucorales</taxon>
        <taxon>Lichtheimiaceae</taxon>
        <taxon>Lichtheimia</taxon>
    </lineage>
</organism>
<evidence type="ECO:0000313" key="3">
    <source>
        <dbReference type="EMBL" id="CDS03739.1"/>
    </source>
</evidence>
<proteinExistence type="predicted"/>
<dbReference type="AlphaFoldDB" id="A0A077WAY2"/>
<dbReference type="InterPro" id="IPR045057">
    <property type="entry name" value="Gcn5-rel_NAT"/>
</dbReference>
<evidence type="ECO:0000256" key="1">
    <source>
        <dbReference type="SAM" id="MobiDB-lite"/>
    </source>
</evidence>
<dbReference type="Gene3D" id="3.40.630.30">
    <property type="match status" value="1"/>
</dbReference>
<dbReference type="OrthoDB" id="74247at2759"/>
<protein>
    <recommendedName>
        <fullName evidence="2">N-acetyltransferase domain-containing protein</fullName>
    </recommendedName>
</protein>